<feature type="signal peptide" evidence="2">
    <location>
        <begin position="1"/>
        <end position="26"/>
    </location>
</feature>
<name>A0ABS6MN76_9GAMM</name>
<dbReference type="PANTHER" id="PTHR37423:SF5">
    <property type="entry name" value="SOLUBLE LYTIC MUREIN TRANSGLYCOSYLASE"/>
    <property type="match status" value="1"/>
</dbReference>
<evidence type="ECO:0000259" key="3">
    <source>
        <dbReference type="Pfam" id="PF01464"/>
    </source>
</evidence>
<evidence type="ECO:0000313" key="6">
    <source>
        <dbReference type="Proteomes" id="UP000704611"/>
    </source>
</evidence>
<feature type="chain" id="PRO_5045993461" evidence="2">
    <location>
        <begin position="27"/>
        <end position="645"/>
    </location>
</feature>
<dbReference type="PROSITE" id="PS51257">
    <property type="entry name" value="PROKAR_LIPOPROTEIN"/>
    <property type="match status" value="1"/>
</dbReference>
<organism evidence="5 6">
    <name type="scientific">Arsukibacterium indicum</name>
    <dbReference type="NCBI Taxonomy" id="2848612"/>
    <lineage>
        <taxon>Bacteria</taxon>
        <taxon>Pseudomonadati</taxon>
        <taxon>Pseudomonadota</taxon>
        <taxon>Gammaproteobacteria</taxon>
        <taxon>Chromatiales</taxon>
        <taxon>Chromatiaceae</taxon>
        <taxon>Arsukibacterium</taxon>
    </lineage>
</organism>
<evidence type="ECO:0000256" key="1">
    <source>
        <dbReference type="ARBA" id="ARBA00007734"/>
    </source>
</evidence>
<dbReference type="PANTHER" id="PTHR37423">
    <property type="entry name" value="SOLUBLE LYTIC MUREIN TRANSGLYCOSYLASE-RELATED"/>
    <property type="match status" value="1"/>
</dbReference>
<gene>
    <name evidence="5" type="ORF">KQY15_14180</name>
</gene>
<dbReference type="Proteomes" id="UP000704611">
    <property type="component" value="Unassembled WGS sequence"/>
</dbReference>
<comment type="caution">
    <text evidence="5">The sequence shown here is derived from an EMBL/GenBank/DDBJ whole genome shotgun (WGS) entry which is preliminary data.</text>
</comment>
<dbReference type="Pfam" id="PF01464">
    <property type="entry name" value="SLT"/>
    <property type="match status" value="1"/>
</dbReference>
<dbReference type="InterPro" id="IPR008258">
    <property type="entry name" value="Transglycosylase_SLT_dom_1"/>
</dbReference>
<dbReference type="Pfam" id="PF14718">
    <property type="entry name" value="SLT_L"/>
    <property type="match status" value="1"/>
</dbReference>
<evidence type="ECO:0000313" key="5">
    <source>
        <dbReference type="EMBL" id="MBV2130238.1"/>
    </source>
</evidence>
<reference evidence="5 6" key="1">
    <citation type="submission" date="2021-06" db="EMBL/GenBank/DDBJ databases">
        <title>Rheinheimera indica sp. nov., isolated from deep-sea sediment.</title>
        <authorList>
            <person name="Wang Z."/>
            <person name="Zhang X.-Y."/>
        </authorList>
    </citation>
    <scope>NUCLEOTIDE SEQUENCE [LARGE SCALE GENOMIC DNA]</scope>
    <source>
        <strain evidence="5 6">SM2107</strain>
    </source>
</reference>
<dbReference type="EMBL" id="JAHRID010000007">
    <property type="protein sequence ID" value="MBV2130238.1"/>
    <property type="molecule type" value="Genomic_DNA"/>
</dbReference>
<sequence length="645" mass="74560">MIAFRSLFIATVFTTTVASCALTARAAEQDKFQQQRERFVRLEHNIDKVSRKQAEAWYAELADYPLQPYLRLKRLQNFLNAHDAIEEFLGQYQGTPMDWPLRQPWLKRLAEQGLAERFLANYPGSSDSELQCHALRFQLKTKTLSEPEIWQQTEDIWTQGKSQPKACDPLFTAWRNSKPLQSETVHRRLQLAAEGGQTQLIPYLKTLLPASEQYLADLWLQTRRNPAVIARAKFFPGKHIIERDILAYGLKRLVWRSPDQALATWQRHINDPYFTRAQRLDVQRQFAIALASKGDNRADNWLTTLPAELFDANLAQWQVAHALRELDWPKVQQVIEQLPAELQGDINWRYWRARALEEQGQAEKATTEFTAIAGERHYYGFMAAARIGLPPSLAHNPVKVSDEEIVQLQQHPAVQRAQQFLALGRLTEARREWNHLQDTSDEQQKLTSAKLASQLQWYERAIFSLADVGYWDDVELRFPLAYQQEMQLSADKFQIDSGWSMAIARRESSFMADAYSPAGARGLMQIMPGTANEIAKKKVQIRQLYNPVINIDYGTDYLNYLKKRNDGNLLKATAAYNAGYSRVRQWIPQDYALPADVWVETIPYRETREYVKAVMAYYQIYNLRMNVAQDVFKPLVAMKIGVIVE</sequence>
<dbReference type="CDD" id="cd13401">
    <property type="entry name" value="Slt70-like"/>
    <property type="match status" value="1"/>
</dbReference>
<proteinExistence type="inferred from homology"/>
<feature type="domain" description="Lytic transglycosylase superhelical linker" evidence="4">
    <location>
        <begin position="408"/>
        <end position="474"/>
    </location>
</feature>
<keyword evidence="6" id="KW-1185">Reference proteome</keyword>
<dbReference type="InterPro" id="IPR012289">
    <property type="entry name" value="Lytic_TGlycosylase_superhlx_L"/>
</dbReference>
<keyword evidence="2" id="KW-0732">Signal</keyword>
<comment type="similarity">
    <text evidence="1">Belongs to the transglycosylase Slt family.</text>
</comment>
<accession>A0ABS6MN76</accession>
<feature type="domain" description="Transglycosylase SLT" evidence="3">
    <location>
        <begin position="490"/>
        <end position="596"/>
    </location>
</feature>
<evidence type="ECO:0000256" key="2">
    <source>
        <dbReference type="SAM" id="SignalP"/>
    </source>
</evidence>
<dbReference type="InterPro" id="IPR000189">
    <property type="entry name" value="Transglyc_AS"/>
</dbReference>
<evidence type="ECO:0000259" key="4">
    <source>
        <dbReference type="Pfam" id="PF14718"/>
    </source>
</evidence>
<dbReference type="PROSITE" id="PS00922">
    <property type="entry name" value="TRANSGLYCOSYLASE"/>
    <property type="match status" value="1"/>
</dbReference>
<protein>
    <submittedName>
        <fullName evidence="5">Transglycosylase SLT domain-containing protein</fullName>
    </submittedName>
</protein>
<dbReference type="RefSeq" id="WP_217670278.1">
    <property type="nucleotide sequence ID" value="NZ_JAHRID010000007.1"/>
</dbReference>